<evidence type="ECO:0000256" key="1">
    <source>
        <dbReference type="SAM" id="MobiDB-lite"/>
    </source>
</evidence>
<feature type="region of interest" description="Disordered" evidence="1">
    <location>
        <begin position="33"/>
        <end position="65"/>
    </location>
</feature>
<keyword evidence="3" id="KW-1185">Reference proteome</keyword>
<accession>A0A177NPV7</accession>
<proteinExistence type="predicted"/>
<reference evidence="3" key="1">
    <citation type="submission" date="2016-03" db="EMBL/GenBank/DDBJ databases">
        <authorList>
            <person name="Heylen K."/>
            <person name="De Vos P."/>
            <person name="Vekeman B."/>
        </authorList>
    </citation>
    <scope>NUCLEOTIDE SEQUENCE [LARGE SCALE GENOMIC DNA]</scope>
    <source>
        <strain evidence="3">R-45383</strain>
    </source>
</reference>
<name>A0A177NPV7_9GAMM</name>
<gene>
    <name evidence="2" type="ORF">A1355_04340</name>
</gene>
<dbReference type="AlphaFoldDB" id="A0A177NPV7"/>
<protein>
    <submittedName>
        <fullName evidence="2">Uncharacterized protein</fullName>
    </submittedName>
</protein>
<sequence length="99" mass="11096">MGYLFHDGDAQILVDWHDPVSLDRLLKVGALDADRGARDEASEKRGTTNAIGQGRAPGLRQQTTRTGRLMIWKGNATRNFEALRLWQYTRNENKSVGGK</sequence>
<evidence type="ECO:0000313" key="2">
    <source>
        <dbReference type="EMBL" id="OAI19584.1"/>
    </source>
</evidence>
<evidence type="ECO:0000313" key="3">
    <source>
        <dbReference type="Proteomes" id="UP000077628"/>
    </source>
</evidence>
<dbReference type="EMBL" id="LUUK01000156">
    <property type="protein sequence ID" value="OAI19584.1"/>
    <property type="molecule type" value="Genomic_DNA"/>
</dbReference>
<organism evidence="2 3">
    <name type="scientific">Methylomonas koyamae</name>
    <dbReference type="NCBI Taxonomy" id="702114"/>
    <lineage>
        <taxon>Bacteria</taxon>
        <taxon>Pseudomonadati</taxon>
        <taxon>Pseudomonadota</taxon>
        <taxon>Gammaproteobacteria</taxon>
        <taxon>Methylococcales</taxon>
        <taxon>Methylococcaceae</taxon>
        <taxon>Methylomonas</taxon>
    </lineage>
</organism>
<comment type="caution">
    <text evidence="2">The sequence shown here is derived from an EMBL/GenBank/DDBJ whole genome shotgun (WGS) entry which is preliminary data.</text>
</comment>
<feature type="compositionally biased region" description="Basic and acidic residues" evidence="1">
    <location>
        <begin position="33"/>
        <end position="46"/>
    </location>
</feature>
<dbReference type="Proteomes" id="UP000077628">
    <property type="component" value="Unassembled WGS sequence"/>
</dbReference>